<dbReference type="InterPro" id="IPR038056">
    <property type="entry name" value="YjbR-like_sf"/>
</dbReference>
<dbReference type="PANTHER" id="PTHR35145:SF1">
    <property type="entry name" value="CYTOPLASMIC PROTEIN"/>
    <property type="match status" value="1"/>
</dbReference>
<dbReference type="SUPFAM" id="SSF142906">
    <property type="entry name" value="YjbR-like"/>
    <property type="match status" value="1"/>
</dbReference>
<dbReference type="RefSeq" id="WP_022317082.1">
    <property type="nucleotide sequence ID" value="NZ_DAIPDX010000041.1"/>
</dbReference>
<evidence type="ECO:0000313" key="1">
    <source>
        <dbReference type="EMBL" id="KIP63086.1"/>
    </source>
</evidence>
<accession>A0A0D0I6P5</accession>
<dbReference type="AlphaFoldDB" id="A0A0D0I6P5"/>
<dbReference type="Proteomes" id="UP000032046">
    <property type="component" value="Unassembled WGS sequence"/>
</dbReference>
<dbReference type="STRING" id="1602171.ST44_04970"/>
<reference evidence="1 2" key="1">
    <citation type="submission" date="2015-01" db="EMBL/GenBank/DDBJ databases">
        <title>Comparative genomics of non-oral Prevotella species.</title>
        <authorList>
            <person name="Accetto T."/>
            <person name="Nograsek B."/>
            <person name="Avgustin G."/>
        </authorList>
    </citation>
    <scope>NUCLEOTIDE SEQUENCE [LARGE SCALE GENOMIC DNA]</scope>
    <source>
        <strain evidence="1 2">P5-119</strain>
    </source>
</reference>
<dbReference type="Pfam" id="PF04237">
    <property type="entry name" value="YjbR"/>
    <property type="match status" value="1"/>
</dbReference>
<name>A0A0D0I6P5_9BACT</name>
<protein>
    <submittedName>
        <fullName evidence="1">Contig48, whole genome shotgun sequence</fullName>
    </submittedName>
</protein>
<comment type="caution">
    <text evidence="1">The sequence shown here is derived from an EMBL/GenBank/DDBJ whole genome shotgun (WGS) entry which is preliminary data.</text>
</comment>
<gene>
    <name evidence="1" type="ORF">ST44_04970</name>
</gene>
<keyword evidence="2" id="KW-1185">Reference proteome</keyword>
<sequence length="121" mass="14229">MNIESIRTYCLSLPLVTEDMPFDDTTVVFRVLGKIFLLLDLDRPEWVSMKCDADFAIELRDAHTEIEGAFHMNKKYWNQLNLYGFLDDALIERLIRHSYSEVVKKMTRKQKAENPEITTVE</sequence>
<dbReference type="Gene3D" id="3.90.1150.30">
    <property type="match status" value="1"/>
</dbReference>
<proteinExistence type="predicted"/>
<dbReference type="GeneID" id="93483334"/>
<dbReference type="EMBL" id="JXQK01000048">
    <property type="protein sequence ID" value="KIP63086.1"/>
    <property type="molecule type" value="Genomic_DNA"/>
</dbReference>
<dbReference type="InterPro" id="IPR007351">
    <property type="entry name" value="YjbR"/>
</dbReference>
<evidence type="ECO:0000313" key="2">
    <source>
        <dbReference type="Proteomes" id="UP000032046"/>
    </source>
</evidence>
<dbReference type="InterPro" id="IPR058532">
    <property type="entry name" value="YjbR/MT2646/Rv2570-like"/>
</dbReference>
<dbReference type="OrthoDB" id="9789813at2"/>
<dbReference type="PANTHER" id="PTHR35145">
    <property type="entry name" value="CYTOPLASMIC PROTEIN-RELATED"/>
    <property type="match status" value="1"/>
</dbReference>
<organism evidence="1 2">
    <name type="scientific">Prevotella pectinovora</name>
    <dbReference type="NCBI Taxonomy" id="1602169"/>
    <lineage>
        <taxon>Bacteria</taxon>
        <taxon>Pseudomonadati</taxon>
        <taxon>Bacteroidota</taxon>
        <taxon>Bacteroidia</taxon>
        <taxon>Bacteroidales</taxon>
        <taxon>Prevotellaceae</taxon>
        <taxon>Prevotella</taxon>
    </lineage>
</organism>